<dbReference type="AlphaFoldDB" id="A0A212L781"/>
<accession>A0A212L781</accession>
<gene>
    <name evidence="1" type="ORF">KL86PLE_110038</name>
</gene>
<organism evidence="1">
    <name type="scientific">uncultured Pleomorphomonas sp</name>
    <dbReference type="NCBI Taxonomy" id="442121"/>
    <lineage>
        <taxon>Bacteria</taxon>
        <taxon>Pseudomonadati</taxon>
        <taxon>Pseudomonadota</taxon>
        <taxon>Alphaproteobacteria</taxon>
        <taxon>Hyphomicrobiales</taxon>
        <taxon>Pleomorphomonadaceae</taxon>
        <taxon>Pleomorphomonas</taxon>
        <taxon>environmental samples</taxon>
    </lineage>
</organism>
<evidence type="ECO:0000313" key="1">
    <source>
        <dbReference type="EMBL" id="SCM73365.1"/>
    </source>
</evidence>
<dbReference type="EMBL" id="FMJD01000003">
    <property type="protein sequence ID" value="SCM73365.1"/>
    <property type="molecule type" value="Genomic_DNA"/>
</dbReference>
<proteinExistence type="predicted"/>
<dbReference type="RefSeq" id="WP_288199462.1">
    <property type="nucleotide sequence ID" value="NZ_LT608334.1"/>
</dbReference>
<sequence>MAVHQNSTQLPIIEVKVFTEGYRSPMASMSDDFADIAAHYNDVTDRQLTLPSDDESLDEAYDAAVTALMHSGFNPTTIRGAREGLRIISRDFDRGDDVEEWMKPLLHACIRALSS</sequence>
<name>A0A212L781_9HYPH</name>
<protein>
    <submittedName>
        <fullName evidence="1">Uncharacterized protein</fullName>
    </submittedName>
</protein>
<reference evidence="1" key="1">
    <citation type="submission" date="2016-08" db="EMBL/GenBank/DDBJ databases">
        <authorList>
            <person name="Seilhamer J.J."/>
        </authorList>
    </citation>
    <scope>NUCLEOTIDE SEQUENCE</scope>
    <source>
        <strain evidence="1">86</strain>
    </source>
</reference>